<evidence type="ECO:0000256" key="5">
    <source>
        <dbReference type="ARBA" id="ARBA00023077"/>
    </source>
</evidence>
<feature type="domain" description="TonB-dependent receptor plug" evidence="11">
    <location>
        <begin position="228"/>
        <end position="334"/>
    </location>
</feature>
<evidence type="ECO:0000256" key="3">
    <source>
        <dbReference type="ARBA" id="ARBA00022452"/>
    </source>
</evidence>
<evidence type="ECO:0000259" key="10">
    <source>
        <dbReference type="Pfam" id="PF00593"/>
    </source>
</evidence>
<dbReference type="SUPFAM" id="SSF56935">
    <property type="entry name" value="Porins"/>
    <property type="match status" value="1"/>
</dbReference>
<dbReference type="Gene3D" id="2.170.130.10">
    <property type="entry name" value="TonB-dependent receptor, plug domain"/>
    <property type="match status" value="1"/>
</dbReference>
<keyword evidence="5 9" id="KW-0798">TonB box</keyword>
<gene>
    <name evidence="12" type="ORF">C1H87_18620</name>
</gene>
<evidence type="ECO:0000256" key="4">
    <source>
        <dbReference type="ARBA" id="ARBA00022692"/>
    </source>
</evidence>
<dbReference type="Proteomes" id="UP000235826">
    <property type="component" value="Chromosome"/>
</dbReference>
<accession>A0A2K9PU72</accession>
<evidence type="ECO:0000313" key="12">
    <source>
        <dbReference type="EMBL" id="AUP80616.1"/>
    </source>
</evidence>
<reference evidence="12 13" key="1">
    <citation type="submission" date="2018-01" db="EMBL/GenBank/DDBJ databases">
        <title>Complete genome sequence of Flavivirga eckloniae ECD14 isolated from seaweed Ecklonia cava.</title>
        <authorList>
            <person name="Lee J.H."/>
            <person name="Baik K.S."/>
            <person name="Seong C.N."/>
        </authorList>
    </citation>
    <scope>NUCLEOTIDE SEQUENCE [LARGE SCALE GENOMIC DNA]</scope>
    <source>
        <strain evidence="12 13">ECD14</strain>
    </source>
</reference>
<dbReference type="Pfam" id="PF07715">
    <property type="entry name" value="Plug"/>
    <property type="match status" value="1"/>
</dbReference>
<keyword evidence="6 8" id="KW-0472">Membrane</keyword>
<dbReference type="InterPro" id="IPR012910">
    <property type="entry name" value="Plug_dom"/>
</dbReference>
<evidence type="ECO:0000256" key="9">
    <source>
        <dbReference type="RuleBase" id="RU003357"/>
    </source>
</evidence>
<comment type="similarity">
    <text evidence="8 9">Belongs to the TonB-dependent receptor family.</text>
</comment>
<name>A0A2K9PU72_9FLAO</name>
<keyword evidence="13" id="KW-1185">Reference proteome</keyword>
<dbReference type="GO" id="GO:0009279">
    <property type="term" value="C:cell outer membrane"/>
    <property type="evidence" value="ECO:0007669"/>
    <property type="project" value="UniProtKB-SubCell"/>
</dbReference>
<dbReference type="InterPro" id="IPR023996">
    <property type="entry name" value="TonB-dep_OMP_SusC/RagA"/>
</dbReference>
<dbReference type="SUPFAM" id="SSF49464">
    <property type="entry name" value="Carboxypeptidase regulatory domain-like"/>
    <property type="match status" value="1"/>
</dbReference>
<keyword evidence="3 8" id="KW-1134">Transmembrane beta strand</keyword>
<evidence type="ECO:0000256" key="6">
    <source>
        <dbReference type="ARBA" id="ARBA00023136"/>
    </source>
</evidence>
<dbReference type="AlphaFoldDB" id="A0A2K9PU72"/>
<dbReference type="NCBIfam" id="TIGR04056">
    <property type="entry name" value="OMP_RagA_SusC"/>
    <property type="match status" value="1"/>
</dbReference>
<dbReference type="PROSITE" id="PS52016">
    <property type="entry name" value="TONB_DEPENDENT_REC_3"/>
    <property type="match status" value="1"/>
</dbReference>
<evidence type="ECO:0000313" key="13">
    <source>
        <dbReference type="Proteomes" id="UP000235826"/>
    </source>
</evidence>
<keyword evidence="4 8" id="KW-0812">Transmembrane</keyword>
<dbReference type="InterPro" id="IPR036942">
    <property type="entry name" value="Beta-barrel_TonB_sf"/>
</dbReference>
<dbReference type="InterPro" id="IPR008969">
    <property type="entry name" value="CarboxyPept-like_regulatory"/>
</dbReference>
<dbReference type="Pfam" id="PF13715">
    <property type="entry name" value="CarbopepD_reg_2"/>
    <property type="match status" value="1"/>
</dbReference>
<evidence type="ECO:0008006" key="14">
    <source>
        <dbReference type="Google" id="ProtNLM"/>
    </source>
</evidence>
<dbReference type="InterPro" id="IPR039426">
    <property type="entry name" value="TonB-dep_rcpt-like"/>
</dbReference>
<evidence type="ECO:0000256" key="2">
    <source>
        <dbReference type="ARBA" id="ARBA00022448"/>
    </source>
</evidence>
<dbReference type="InterPro" id="IPR037066">
    <property type="entry name" value="Plug_dom_sf"/>
</dbReference>
<comment type="subcellular location">
    <subcellularLocation>
        <location evidence="1 8">Cell outer membrane</location>
        <topology evidence="1 8">Multi-pass membrane protein</topology>
    </subcellularLocation>
</comment>
<keyword evidence="2 8" id="KW-0813">Transport</keyword>
<organism evidence="12 13">
    <name type="scientific">Flavivirga eckloniae</name>
    <dbReference type="NCBI Taxonomy" id="1803846"/>
    <lineage>
        <taxon>Bacteria</taxon>
        <taxon>Pseudomonadati</taxon>
        <taxon>Bacteroidota</taxon>
        <taxon>Flavobacteriia</taxon>
        <taxon>Flavobacteriales</taxon>
        <taxon>Flavobacteriaceae</taxon>
        <taxon>Flavivirga</taxon>
    </lineage>
</organism>
<dbReference type="OrthoDB" id="9768177at2"/>
<evidence type="ECO:0000256" key="7">
    <source>
        <dbReference type="ARBA" id="ARBA00023237"/>
    </source>
</evidence>
<dbReference type="Gene3D" id="2.60.40.1120">
    <property type="entry name" value="Carboxypeptidase-like, regulatory domain"/>
    <property type="match status" value="1"/>
</dbReference>
<dbReference type="InterPro" id="IPR000531">
    <property type="entry name" value="Beta-barrel_TonB"/>
</dbReference>
<evidence type="ECO:0000256" key="8">
    <source>
        <dbReference type="PROSITE-ProRule" id="PRU01360"/>
    </source>
</evidence>
<dbReference type="KEGG" id="fek:C1H87_18620"/>
<protein>
    <recommendedName>
        <fullName evidence="14">SusC/RagA family TonB-linked outer membrane protein</fullName>
    </recommendedName>
</protein>
<keyword evidence="7 8" id="KW-0998">Cell outer membrane</keyword>
<proteinExistence type="inferred from homology"/>
<dbReference type="RefSeq" id="WP_102757262.1">
    <property type="nucleotide sequence ID" value="NZ_CP025791.1"/>
</dbReference>
<evidence type="ECO:0000259" key="11">
    <source>
        <dbReference type="Pfam" id="PF07715"/>
    </source>
</evidence>
<evidence type="ECO:0000256" key="1">
    <source>
        <dbReference type="ARBA" id="ARBA00004571"/>
    </source>
</evidence>
<feature type="domain" description="TonB-dependent receptor-like beta-barrel" evidence="10">
    <location>
        <begin position="529"/>
        <end position="974"/>
    </location>
</feature>
<dbReference type="Pfam" id="PF00593">
    <property type="entry name" value="TonB_dep_Rec_b-barrel"/>
    <property type="match status" value="1"/>
</dbReference>
<dbReference type="EMBL" id="CP025791">
    <property type="protein sequence ID" value="AUP80616.1"/>
    <property type="molecule type" value="Genomic_DNA"/>
</dbReference>
<dbReference type="Gene3D" id="2.40.170.20">
    <property type="entry name" value="TonB-dependent receptor, beta-barrel domain"/>
    <property type="match status" value="1"/>
</dbReference>
<sequence length="1122" mass="124183">MKKNTIGWVLALDPLKISLKMKLTYFLLFVSLLQSYANSYSQNTKVTLDMREVTLRSVLNEIEHKTDYKFLYEKGIFQTDKIVSISVKRKKLSSILNRLLEPFDVSVEYLDKQIIIKRKPDPVEVEKAVIKESLQQQIKGQVKDGFGLPLPGVSILIKDTTTGTSTDFDGNYEIRANPGDVLVFSFLGYTTQEVVVAQSLVIDVQLKESVGVLEEVIVTAQGIRKEKKALGYAVSTLEGKQLENKAETDVARSLQGKVAGVQINVNSGSTGNQASIRVRGDLSVTNGNSPLIVVDGAPFNGGLIDINPNDIKDFSVLKGLNASLLYGSDGRNGVILITTKSGSGSPGKEKVSINFSHTVYTNQVANLPEYQNKYGQGSDNRFRGGVVGNWGAAFSELDVVPHPYASNPAFPEFANVEVPYKPIPNNVKSFFNTGIGTVTAINFNSSQEKTSFNLSAGYTDETGIIGNNDLKRFNFNIGGSAQVTDKLNVRATINYSTRKRNSQNGADMFEILLHIPRNIDAFNLPFQDPVTGANVYYRPSENPNWVINNTGRNDDVVRIFGTFRANYNFDDHWNLSYRVSLDNEVQDEFDFANRGGVDDPTGFLELDYDKFQTIDQSLILSTSYQLNKKIGLDGQIGVNSQTINNKSNSASFEDQVVFGFLRPDNFDTQSGDASRSKENFAGVFGQLEFNYDKFLYVTVSGRNDWSSTLEKENQSLFYPGVSVSFLPTSALDFNSNIVNYLKIRGAYATSSGFPGRFRTRNTLVSDPQRFITSEGALRSSRVSRVLANPDLRAELHKEVEVGVESKLFNNRVSLEASVFKRISKDQIVSRPLDPALGFTSTTVNIGRVDSEGLEIDLGIDILKSDSFIWNLTNVFTAYNTEVVELNAPISLDNDRFAIQGQPLGVIQEDYAIRDSEGNLLINPNNGELIVSDDIGFPDKIIGDPTPDWALTTINSLSYKGFTFSAQIEYTHGGDNISETAYDLLRRGVTRDTENREGSFIIPGVLGDPSTGLPFLDANGQTIPNTIQANANRTAFSNYLEANDFRLFDTSLFRIREVALSYTLDGKKNKLPFDNIAFTLSGRNVFFNAPNYPKYTNIDPDVDRGSTTIPTTKRYAFGVSISF</sequence>